<name>A0ABM8BYH4_9MOLU</name>
<proteinExistence type="predicted"/>
<feature type="domain" description="ISXO2-like transposase" evidence="1">
    <location>
        <begin position="277"/>
        <end position="417"/>
    </location>
</feature>
<dbReference type="Proteomes" id="UP001163387">
    <property type="component" value="Chromosome"/>
</dbReference>
<evidence type="ECO:0000313" key="2">
    <source>
        <dbReference type="EMBL" id="BDT04944.1"/>
    </source>
</evidence>
<dbReference type="SMART" id="SM01126">
    <property type="entry name" value="DDE_Tnp_IS1595"/>
    <property type="match status" value="1"/>
</dbReference>
<dbReference type="Pfam" id="PF12762">
    <property type="entry name" value="DDE_Tnp_IS1595"/>
    <property type="match status" value="1"/>
</dbReference>
<dbReference type="InterPro" id="IPR036514">
    <property type="entry name" value="SGNH_hydro_sf"/>
</dbReference>
<dbReference type="PANTHER" id="PTHR47163">
    <property type="entry name" value="DDE_TNP_IS1595 DOMAIN-CONTAINING PROTEIN"/>
    <property type="match status" value="1"/>
</dbReference>
<protein>
    <recommendedName>
        <fullName evidence="1">ISXO2-like transposase domain-containing protein</fullName>
    </recommendedName>
</protein>
<dbReference type="InterPro" id="IPR024445">
    <property type="entry name" value="Tnp_ISXO2-like"/>
</dbReference>
<organism evidence="2 3">
    <name type="scientific">Spiroplasma ixodetis</name>
    <dbReference type="NCBI Taxonomy" id="2141"/>
    <lineage>
        <taxon>Bacteria</taxon>
        <taxon>Bacillati</taxon>
        <taxon>Mycoplasmatota</taxon>
        <taxon>Mollicutes</taxon>
        <taxon>Entomoplasmatales</taxon>
        <taxon>Spiroplasmataceae</taxon>
        <taxon>Spiroplasma</taxon>
    </lineage>
</organism>
<evidence type="ECO:0000259" key="1">
    <source>
        <dbReference type="SMART" id="SM01126"/>
    </source>
</evidence>
<keyword evidence="3" id="KW-1185">Reference proteome</keyword>
<dbReference type="InterPro" id="IPR053164">
    <property type="entry name" value="IS1016-like_transposase"/>
</dbReference>
<gene>
    <name evidence="2" type="ORF">SHM_25900</name>
</gene>
<sequence length="430" mass="49172">MKNLIKLMTTCSLLMTNINSTLSNANHNTSNFQNNFYTLGDSLSDVGALVGAGSQFFQNIPLPEELMKSHDVQLKPPYYQNRSWCNGPVATELISKKLKQKVTAGWDFIALNGQHFSQIGTNYAVGGTFIEKVYGLEGLFLNKFSPDFSPHVLVEGIMKLNEFNNAFQTEQQCLAYIANLKENKCIRCFNFNLNTSDLKRMRCLKCNQTFSILTGTIFSRSQTSLTSWFYLIFRWINTKHGIPSTDIAKELGVTLKTAWRMTHKIRTRIAKQKPQFIVEGTVQIDEMYLSHMGFKKQGRSLVNKTLIVGIYQKTTNNLIVKVLKNAKSKNLLQFAKNHISSKCLVYTDSWKGYCDFKSVFTKHETVNHQDGYVSKIGVNTNQIESVWKHIRRTFKTHIKVAKHHVHLYAKEAAYKFNKIPSFETVILCLI</sequence>
<dbReference type="Gene3D" id="3.40.50.1110">
    <property type="entry name" value="SGNH hydrolase"/>
    <property type="match status" value="1"/>
</dbReference>
<dbReference type="NCBIfam" id="NF033547">
    <property type="entry name" value="transpos_IS1595"/>
    <property type="match status" value="1"/>
</dbReference>
<dbReference type="PANTHER" id="PTHR47163:SF2">
    <property type="entry name" value="SI:DKEY-17M8.2"/>
    <property type="match status" value="1"/>
</dbReference>
<reference evidence="2 3" key="1">
    <citation type="journal article" date="2022" name="Front. Microbiol.">
        <title>Male-killing mechanisms vary between Spiroplasma species.</title>
        <authorList>
            <person name="Arai H."/>
            <person name="Inoue M."/>
            <person name="Kageyama D."/>
        </authorList>
    </citation>
    <scope>NUCLEOTIDE SEQUENCE [LARGE SCALE GENOMIC DNA]</scope>
    <source>
        <strain evidence="3">sHm</strain>
    </source>
</reference>
<accession>A0ABM8BYH4</accession>
<evidence type="ECO:0000313" key="3">
    <source>
        <dbReference type="Proteomes" id="UP001163387"/>
    </source>
</evidence>
<dbReference type="EMBL" id="AP026933">
    <property type="protein sequence ID" value="BDT04944.1"/>
    <property type="molecule type" value="Genomic_DNA"/>
</dbReference>